<comment type="caution">
    <text evidence="3">The sequence shown here is derived from an EMBL/GenBank/DDBJ whole genome shotgun (WGS) entry which is preliminary data.</text>
</comment>
<organism evidence="3 4">
    <name type="scientific">Alteribacter lacisalsi</name>
    <dbReference type="NCBI Taxonomy" id="2045244"/>
    <lineage>
        <taxon>Bacteria</taxon>
        <taxon>Bacillati</taxon>
        <taxon>Bacillota</taxon>
        <taxon>Bacilli</taxon>
        <taxon>Bacillales</taxon>
        <taxon>Bacillaceae</taxon>
        <taxon>Alteribacter</taxon>
    </lineage>
</organism>
<feature type="domain" description="Sporulation protein YpeB PepSY1 and PepSY2" evidence="1">
    <location>
        <begin position="180"/>
        <end position="371"/>
    </location>
</feature>
<dbReference type="Pfam" id="PF20769">
    <property type="entry name" value="YPEB_N"/>
    <property type="match status" value="1"/>
</dbReference>
<dbReference type="OrthoDB" id="2372097at2"/>
<evidence type="ECO:0000313" key="3">
    <source>
        <dbReference type="EMBL" id="PYZ98444.1"/>
    </source>
</evidence>
<name>A0A2W0H9C3_9BACI</name>
<dbReference type="GO" id="GO:0009847">
    <property type="term" value="P:spore germination"/>
    <property type="evidence" value="ECO:0007669"/>
    <property type="project" value="InterPro"/>
</dbReference>
<protein>
    <submittedName>
        <fullName evidence="3">Germination protein YpeB</fullName>
    </submittedName>
</protein>
<proteinExistence type="predicted"/>
<dbReference type="InterPro" id="IPR014239">
    <property type="entry name" value="YpeB_PepSY1-2"/>
</dbReference>
<feature type="domain" description="Sporulation protein YpeB N-terminal" evidence="2">
    <location>
        <begin position="27"/>
        <end position="162"/>
    </location>
</feature>
<dbReference type="EMBL" id="PDOF01000001">
    <property type="protein sequence ID" value="PYZ98444.1"/>
    <property type="molecule type" value="Genomic_DNA"/>
</dbReference>
<dbReference type="AlphaFoldDB" id="A0A2W0H9C3"/>
<accession>A0A2W0H9C3</accession>
<dbReference type="InterPro" id="IPR048402">
    <property type="entry name" value="YpeB_N"/>
</dbReference>
<gene>
    <name evidence="3" type="primary">ypeB</name>
    <name evidence="3" type="ORF">CR205_07590</name>
</gene>
<dbReference type="RefSeq" id="WP_110518323.1">
    <property type="nucleotide sequence ID" value="NZ_PDOF01000001.1"/>
</dbReference>
<dbReference type="NCBIfam" id="TIGR02889">
    <property type="entry name" value="spore_YpeB"/>
    <property type="match status" value="1"/>
</dbReference>
<dbReference type="Pfam" id="PF14620">
    <property type="entry name" value="YPEB_PepSY1-2"/>
    <property type="match status" value="1"/>
</dbReference>
<sequence length="450" mass="51123">MIRTVLIALLAVAVLGTGYWGYLEHQEKNAVLIQAENNYQRAFHELSYDLDHLHDELGSTLAMNSKERLSPSLTDVWRITSEAQSDLGQLPMSLMPFSKTEEFLHKIGEFSYRNSVRDLEQEPLTEKEYDQLKTLYSQSGEIQNEMRKVQAMVLKEDLKWMDVELAMAAQDGPGDNAIIDGFEIIDEKAGQFSESDFGPNAGGVSKNDEDIADRVKDLEEIDEEEAVEIAGEFLDRDKDFEVEIDTTGDGLAYKAYSLTIEDPDDGHDINMDITKKGGKVLWLLEDRQIETSEISLYDASEKAGKFLEKNGFESMALVDSRQYENTGVFNFAHMQDDIRVYSDAVVIEIALDNGDVIGYEGFDYIANHGQKKPAELSLSEEEAREELNPSLEIMEHHLAIIENELEEEVLCHEFFGTIDDDTYRIFINAANGREERVEKMDRAEPVYDFN</sequence>
<evidence type="ECO:0000313" key="4">
    <source>
        <dbReference type="Proteomes" id="UP000248066"/>
    </source>
</evidence>
<reference evidence="3 4" key="1">
    <citation type="submission" date="2017-10" db="EMBL/GenBank/DDBJ databases">
        <title>Bacillus sp. nov., a halophilic bacterium isolated from a Yangshapao Lake.</title>
        <authorList>
            <person name="Wang H."/>
        </authorList>
    </citation>
    <scope>NUCLEOTIDE SEQUENCE [LARGE SCALE GENOMIC DNA]</scope>
    <source>
        <strain evidence="3 4">YSP-3</strain>
    </source>
</reference>
<evidence type="ECO:0000259" key="1">
    <source>
        <dbReference type="Pfam" id="PF14620"/>
    </source>
</evidence>
<dbReference type="Proteomes" id="UP000248066">
    <property type="component" value="Unassembled WGS sequence"/>
</dbReference>
<evidence type="ECO:0000259" key="2">
    <source>
        <dbReference type="Pfam" id="PF20769"/>
    </source>
</evidence>
<keyword evidence="4" id="KW-1185">Reference proteome</keyword>